<dbReference type="GO" id="GO:0051321">
    <property type="term" value="P:meiotic cell cycle"/>
    <property type="evidence" value="ECO:0007669"/>
    <property type="project" value="UniProtKB-KW"/>
</dbReference>
<dbReference type="InterPro" id="IPR004179">
    <property type="entry name" value="Sec63-dom"/>
</dbReference>
<comment type="caution">
    <text evidence="3">The sequence shown here is derived from an EMBL/GenBank/DDBJ whole genome shotgun (WGS) entry which is preliminary data.</text>
</comment>
<feature type="compositionally biased region" description="Polar residues" evidence="1">
    <location>
        <begin position="901"/>
        <end position="917"/>
    </location>
</feature>
<feature type="region of interest" description="Disordered" evidence="1">
    <location>
        <begin position="695"/>
        <end position="717"/>
    </location>
</feature>
<dbReference type="SUPFAM" id="SSF158702">
    <property type="entry name" value="Sec63 N-terminal domain-like"/>
    <property type="match status" value="1"/>
</dbReference>
<feature type="compositionally biased region" description="Polar residues" evidence="1">
    <location>
        <begin position="856"/>
        <end position="867"/>
    </location>
</feature>
<feature type="compositionally biased region" description="Polar residues" evidence="1">
    <location>
        <begin position="408"/>
        <end position="431"/>
    </location>
</feature>
<dbReference type="Pfam" id="PF02889">
    <property type="entry name" value="Sec63"/>
    <property type="match status" value="1"/>
</dbReference>
<keyword evidence="4" id="KW-1185">Reference proteome</keyword>
<dbReference type="GO" id="GO:0016787">
    <property type="term" value="F:hydrolase activity"/>
    <property type="evidence" value="ECO:0007669"/>
    <property type="project" value="UniProtKB-KW"/>
</dbReference>
<sequence length="937" mass="105156">MKSIVKLPHDAGAVQILHMLANSPKIQTDLRRNEKKPLNEAYKLIKYRFEGPQSKVRIKTSAEKAFVLLQSSVGRYHFTDFSLRSQMQDMVDGAFGVLTAVEELAKEGSKNGQVALEGILLRRSLYSGLWGEKDGVLSQINGVTHEMSESLREHNICTFADVMRASTEDIARACHVTTSFANSLRTATSKILTKTLTLSAWTKENSENSLDLMVKLDRKVAGSEADEDGGVVSYTLLVYTDREGGLLHYSEEITNSFELVIKAPLKFGRAYIRLVSNLAGLDEQVTIDGNDKIQKSKAFTFSPTTAKSTTKNKGKRQGKIEFAEKAPLTSKKRHIETSHRDSVSNVNDMRIRSKKKRTTHAKNKADDGSVVIIDDEAVEFEPHAPSENRGVTPSPHPKSAKTPPPTTRDATSGNSRPYSSRTSVKSQSAGTSRKRRDSRSWFHDKHNQKTSQETAFRSPKDNPFQGYTYDPNDIEGALGRTNSSEASRGRNEQKQSILPRSVPVARPRTTAFKTPGTRRKVVTTGRMSQVELLKQKAEEMNRQHHPNPRARVSHRNEPTYRDMGPSSVAHGMNYSAVNGFENNFEEERHRMAPSQLLGDTIFQVGASQSVHSAGTRQYPFEAGPGPRHHTTGMDDRPAQHNQTYRMNQHSHHMKSLTPPFIGRGQIGSNYSRCEEAGFRPASSAGRSLSSRLRANGGQLRTRTSHPSQQQDHPSQMYQRDASGDYNVLEQPQLEYPPRQQLMCQNQPSHDYVQQQQNLPGDDFDYQQNVDIFPNNHAFRQNSYNAGANDFQNTFQDPLTMAYEYEEAQDHRQSLYQQPHHHPDSQLTHGPYGHLPNPPNNPYAYQKISFQATRFANDPSQGTQTRNPYNRHPPAANPYKKQEPFRPQPPHQSEPPPVREISVQNNSLAASVANTHTSGLGPEDDNESRVAFEDAFEL</sequence>
<reference evidence="3 4" key="1">
    <citation type="journal article" date="2012" name="Genome Biol.">
        <title>Genome and low-iron response of an oceanic diatom adapted to chronic iron limitation.</title>
        <authorList>
            <person name="Lommer M."/>
            <person name="Specht M."/>
            <person name="Roy A.S."/>
            <person name="Kraemer L."/>
            <person name="Andreson R."/>
            <person name="Gutowska M.A."/>
            <person name="Wolf J."/>
            <person name="Bergner S.V."/>
            <person name="Schilhabel M.B."/>
            <person name="Klostermeier U.C."/>
            <person name="Beiko R.G."/>
            <person name="Rosenstiel P."/>
            <person name="Hippler M."/>
            <person name="Laroche J."/>
        </authorList>
    </citation>
    <scope>NUCLEOTIDE SEQUENCE [LARGE SCALE GENOMIC DNA]</scope>
    <source>
        <strain evidence="3 4">CCMP1005</strain>
    </source>
</reference>
<dbReference type="OrthoDB" id="5575at2759"/>
<dbReference type="AlphaFoldDB" id="K0SDC7"/>
<dbReference type="SMART" id="SM00973">
    <property type="entry name" value="Sec63"/>
    <property type="match status" value="1"/>
</dbReference>
<feature type="compositionally biased region" description="Low complexity" evidence="1">
    <location>
        <begin position="704"/>
        <end position="715"/>
    </location>
</feature>
<feature type="region of interest" description="Disordered" evidence="1">
    <location>
        <begin position="538"/>
        <end position="559"/>
    </location>
</feature>
<evidence type="ECO:0000256" key="1">
    <source>
        <dbReference type="SAM" id="MobiDB-lite"/>
    </source>
</evidence>
<evidence type="ECO:0000313" key="3">
    <source>
        <dbReference type="EMBL" id="EJK63380.1"/>
    </source>
</evidence>
<accession>K0SDC7</accession>
<dbReference type="Gene3D" id="1.10.3380.10">
    <property type="entry name" value="Sec63 N-terminal domain-like domain"/>
    <property type="match status" value="1"/>
</dbReference>
<feature type="region of interest" description="Disordered" evidence="1">
    <location>
        <begin position="303"/>
        <end position="499"/>
    </location>
</feature>
<proteinExistence type="predicted"/>
<feature type="region of interest" description="Disordered" evidence="1">
    <location>
        <begin position="807"/>
        <end position="843"/>
    </location>
</feature>
<evidence type="ECO:0000259" key="2">
    <source>
        <dbReference type="SMART" id="SM00973"/>
    </source>
</evidence>
<feature type="compositionally biased region" description="Pro residues" evidence="1">
    <location>
        <begin position="885"/>
        <end position="897"/>
    </location>
</feature>
<feature type="domain" description="SEC63" evidence="2">
    <location>
        <begin position="1"/>
        <end position="289"/>
    </location>
</feature>
<gene>
    <name evidence="3" type="ORF">THAOC_15963</name>
</gene>
<protein>
    <recommendedName>
        <fullName evidence="2">SEC63 domain-containing protein</fullName>
    </recommendedName>
</protein>
<dbReference type="InterPro" id="IPR052247">
    <property type="entry name" value="Meiotic_Crossover_Helicase"/>
</dbReference>
<evidence type="ECO:0000313" key="4">
    <source>
        <dbReference type="Proteomes" id="UP000266841"/>
    </source>
</evidence>
<feature type="compositionally biased region" description="Basic residues" evidence="1">
    <location>
        <begin position="543"/>
        <end position="553"/>
    </location>
</feature>
<feature type="compositionally biased region" description="Basic residues" evidence="1">
    <location>
        <begin position="352"/>
        <end position="362"/>
    </location>
</feature>
<feature type="region of interest" description="Disordered" evidence="1">
    <location>
        <begin position="856"/>
        <end position="937"/>
    </location>
</feature>
<dbReference type="PANTHER" id="PTHR47835:SF3">
    <property type="entry name" value="HELICASE FOR MEIOSIS 1"/>
    <property type="match status" value="1"/>
</dbReference>
<dbReference type="GO" id="GO:0043138">
    <property type="term" value="F:3'-5' DNA helicase activity"/>
    <property type="evidence" value="ECO:0007669"/>
    <property type="project" value="UniProtKB-EC"/>
</dbReference>
<feature type="compositionally biased region" description="Basic and acidic residues" evidence="1">
    <location>
        <begin position="438"/>
        <end position="447"/>
    </location>
</feature>
<name>K0SDC7_THAOC</name>
<dbReference type="Proteomes" id="UP000266841">
    <property type="component" value="Unassembled WGS sequence"/>
</dbReference>
<organism evidence="3 4">
    <name type="scientific">Thalassiosira oceanica</name>
    <name type="common">Marine diatom</name>
    <dbReference type="NCBI Taxonomy" id="159749"/>
    <lineage>
        <taxon>Eukaryota</taxon>
        <taxon>Sar</taxon>
        <taxon>Stramenopiles</taxon>
        <taxon>Ochrophyta</taxon>
        <taxon>Bacillariophyta</taxon>
        <taxon>Coscinodiscophyceae</taxon>
        <taxon>Thalassiosirophycidae</taxon>
        <taxon>Thalassiosirales</taxon>
        <taxon>Thalassiosiraceae</taxon>
        <taxon>Thalassiosira</taxon>
    </lineage>
</organism>
<dbReference type="PANTHER" id="PTHR47835">
    <property type="entry name" value="HFM1, ATP DEPENDENT DNA HELICASE HOMOLOG"/>
    <property type="match status" value="1"/>
</dbReference>
<dbReference type="EMBL" id="AGNL01018279">
    <property type="protein sequence ID" value="EJK63380.1"/>
    <property type="molecule type" value="Genomic_DNA"/>
</dbReference>